<dbReference type="AlphaFoldDB" id="A0A6A5KKM9"/>
<gene>
    <name evidence="2" type="ORF">BDW02DRAFT_272068</name>
</gene>
<protein>
    <submittedName>
        <fullName evidence="2">Uncharacterized protein</fullName>
    </submittedName>
</protein>
<reference evidence="2" key="1">
    <citation type="submission" date="2020-01" db="EMBL/GenBank/DDBJ databases">
        <authorList>
            <consortium name="DOE Joint Genome Institute"/>
            <person name="Haridas S."/>
            <person name="Albert R."/>
            <person name="Binder M."/>
            <person name="Bloem J."/>
            <person name="Labutti K."/>
            <person name="Salamov A."/>
            <person name="Andreopoulos B."/>
            <person name="Baker S.E."/>
            <person name="Barry K."/>
            <person name="Bills G."/>
            <person name="Bluhm B.H."/>
            <person name="Cannon C."/>
            <person name="Castanera R."/>
            <person name="Culley D.E."/>
            <person name="Daum C."/>
            <person name="Ezra D."/>
            <person name="Gonzalez J.B."/>
            <person name="Henrissat B."/>
            <person name="Kuo A."/>
            <person name="Liang C."/>
            <person name="Lipzen A."/>
            <person name="Lutzoni F."/>
            <person name="Magnuson J."/>
            <person name="Mondo S."/>
            <person name="Nolan M."/>
            <person name="Ohm R."/>
            <person name="Pangilinan J."/>
            <person name="Park H.-J."/>
            <person name="Ramirez L."/>
            <person name="Alfaro M."/>
            <person name="Sun H."/>
            <person name="Tritt A."/>
            <person name="Yoshinaga Y."/>
            <person name="Zwiers L.-H."/>
            <person name="Turgeon B.G."/>
            <person name="Goodwin S.B."/>
            <person name="Spatafora J.W."/>
            <person name="Crous P.W."/>
            <person name="Grigoriev I.V."/>
        </authorList>
    </citation>
    <scope>NUCLEOTIDE SEQUENCE</scope>
    <source>
        <strain evidence="2">P77</strain>
    </source>
</reference>
<feature type="transmembrane region" description="Helical" evidence="1">
    <location>
        <begin position="74"/>
        <end position="96"/>
    </location>
</feature>
<keyword evidence="1" id="KW-0812">Transmembrane</keyword>
<keyword evidence="1" id="KW-0472">Membrane</keyword>
<feature type="transmembrane region" description="Helical" evidence="1">
    <location>
        <begin position="6"/>
        <end position="24"/>
    </location>
</feature>
<proteinExistence type="predicted"/>
<dbReference type="OrthoDB" id="4502894at2759"/>
<dbReference type="Proteomes" id="UP000800040">
    <property type="component" value="Unassembled WGS sequence"/>
</dbReference>
<evidence type="ECO:0000313" key="2">
    <source>
        <dbReference type="EMBL" id="KAF1838985.1"/>
    </source>
</evidence>
<keyword evidence="1" id="KW-1133">Transmembrane helix</keyword>
<keyword evidence="3" id="KW-1185">Reference proteome</keyword>
<accession>A0A6A5KKM9</accession>
<feature type="transmembrane region" description="Helical" evidence="1">
    <location>
        <begin position="36"/>
        <end position="62"/>
    </location>
</feature>
<evidence type="ECO:0000313" key="3">
    <source>
        <dbReference type="Proteomes" id="UP000800040"/>
    </source>
</evidence>
<dbReference type="EMBL" id="ML975247">
    <property type="protein sequence ID" value="KAF1838985.1"/>
    <property type="molecule type" value="Genomic_DNA"/>
</dbReference>
<sequence length="170" mass="18920">MADATTIFFLVLHILKQLISWPLIKLTNAIIILLSPFYNVITFILLPFVHLGRAVIGVLSIPFTVKWLERIETLYVYLGTAALVGCITGTIVFAIFKVMSSSLNIDATIVPKTRHQGRTTAEYRAARRVKKEGIIDHSPSATPVVLKKVAGPRRRGLLSQAIMEEEDSDF</sequence>
<name>A0A6A5KKM9_9PLEO</name>
<evidence type="ECO:0000256" key="1">
    <source>
        <dbReference type="SAM" id="Phobius"/>
    </source>
</evidence>
<organism evidence="2 3">
    <name type="scientific">Decorospora gaudefroyi</name>
    <dbReference type="NCBI Taxonomy" id="184978"/>
    <lineage>
        <taxon>Eukaryota</taxon>
        <taxon>Fungi</taxon>
        <taxon>Dikarya</taxon>
        <taxon>Ascomycota</taxon>
        <taxon>Pezizomycotina</taxon>
        <taxon>Dothideomycetes</taxon>
        <taxon>Pleosporomycetidae</taxon>
        <taxon>Pleosporales</taxon>
        <taxon>Pleosporineae</taxon>
        <taxon>Pleosporaceae</taxon>
        <taxon>Decorospora</taxon>
    </lineage>
</organism>